<dbReference type="InterPro" id="IPR036641">
    <property type="entry name" value="HPT_dom_sf"/>
</dbReference>
<dbReference type="OrthoDB" id="1673781at2759"/>
<dbReference type="GO" id="GO:0000160">
    <property type="term" value="P:phosphorelay signal transduction system"/>
    <property type="evidence" value="ECO:0007669"/>
    <property type="project" value="UniProtKB-UniRule"/>
</dbReference>
<dbReference type="Proteomes" id="UP000327013">
    <property type="component" value="Chromosome 1"/>
</dbReference>
<dbReference type="SUPFAM" id="SSF47226">
    <property type="entry name" value="Histidine-containing phosphotransfer domain, HPT domain"/>
    <property type="match status" value="1"/>
</dbReference>
<dbReference type="PANTHER" id="PTHR28242">
    <property type="entry name" value="PHOSPHORELAY INTERMEDIATE PROTEIN YPD1"/>
    <property type="match status" value="1"/>
</dbReference>
<gene>
    <name evidence="3" type="ORF">FH972_003186</name>
</gene>
<keyword evidence="4" id="KW-1185">Reference proteome</keyword>
<keyword evidence="1 2" id="KW-0902">Two-component regulatory system</keyword>
<dbReference type="GO" id="GO:0043424">
    <property type="term" value="F:protein histidine kinase binding"/>
    <property type="evidence" value="ECO:0007669"/>
    <property type="project" value="UniProtKB-UniRule"/>
</dbReference>
<keyword evidence="2" id="KW-0932">Cytokinin signaling pathway</keyword>
<comment type="subcellular location">
    <subcellularLocation>
        <location evidence="2">Cytoplasm</location>
        <location evidence="2">Cytosol</location>
    </subcellularLocation>
    <subcellularLocation>
        <location evidence="2">Nucleus</location>
    </subcellularLocation>
</comment>
<dbReference type="Gene3D" id="1.20.120.160">
    <property type="entry name" value="HPT domain"/>
    <property type="match status" value="1"/>
</dbReference>
<comment type="function">
    <text evidence="2">Functions as a two-component phosphorelay mediators between cytokinin sensor histidine kinases and response regulators (B-type ARRs). Plays an important role in propagating cytokinin signal transduction.</text>
</comment>
<proteinExistence type="predicted"/>
<dbReference type="AlphaFoldDB" id="A0A5N6QHN7"/>
<dbReference type="GO" id="GO:0005634">
    <property type="term" value="C:nucleus"/>
    <property type="evidence" value="ECO:0007669"/>
    <property type="project" value="UniProtKB-SubCell"/>
</dbReference>
<comment type="domain">
    <text evidence="2">Histidine-containing phosphotransfer domain (HPt) contains an active histidine that mediates the phosphotransfer.</text>
</comment>
<accession>A0A5N6QHN7</accession>
<evidence type="ECO:0000256" key="2">
    <source>
        <dbReference type="RuleBase" id="RU369004"/>
    </source>
</evidence>
<dbReference type="GO" id="GO:0009736">
    <property type="term" value="P:cytokinin-activated signaling pathway"/>
    <property type="evidence" value="ECO:0007669"/>
    <property type="project" value="UniProtKB-KW"/>
</dbReference>
<dbReference type="InterPro" id="IPR045871">
    <property type="entry name" value="AHP1-5/YPD1"/>
</dbReference>
<dbReference type="EMBL" id="CM017321">
    <property type="protein sequence ID" value="KAE7998667.1"/>
    <property type="molecule type" value="Genomic_DNA"/>
</dbReference>
<evidence type="ECO:0000256" key="1">
    <source>
        <dbReference type="ARBA" id="ARBA00023012"/>
    </source>
</evidence>
<organism evidence="3 4">
    <name type="scientific">Carpinus fangiana</name>
    <dbReference type="NCBI Taxonomy" id="176857"/>
    <lineage>
        <taxon>Eukaryota</taxon>
        <taxon>Viridiplantae</taxon>
        <taxon>Streptophyta</taxon>
        <taxon>Embryophyta</taxon>
        <taxon>Tracheophyta</taxon>
        <taxon>Spermatophyta</taxon>
        <taxon>Magnoliopsida</taxon>
        <taxon>eudicotyledons</taxon>
        <taxon>Gunneridae</taxon>
        <taxon>Pentapetalae</taxon>
        <taxon>rosids</taxon>
        <taxon>fabids</taxon>
        <taxon>Fagales</taxon>
        <taxon>Betulaceae</taxon>
        <taxon>Carpinus</taxon>
    </lineage>
</organism>
<sequence length="159" mass="17717">MDSNSNFLKQQIATMRESLFTEGILNEQYATLEGLTNDDNPYFAERIVNMYLAGLPKHMIAIEQALEATPVDFGKLDICINKFRGTSSSVGTHNLVIEIDKMVESCTKGNIEGCKIGFSSMKQELDIMKNKLGAYQELLKQDRGGSPLPDEEDMVTKSN</sequence>
<name>A0A5N6QHN7_9ROSI</name>
<evidence type="ECO:0000313" key="4">
    <source>
        <dbReference type="Proteomes" id="UP000327013"/>
    </source>
</evidence>
<evidence type="ECO:0000313" key="3">
    <source>
        <dbReference type="EMBL" id="KAE7998667.1"/>
    </source>
</evidence>
<reference evidence="3 4" key="1">
    <citation type="submission" date="2019-06" db="EMBL/GenBank/DDBJ databases">
        <title>A chromosomal-level reference genome of Carpinus fangiana (Coryloideae, Betulaceae).</title>
        <authorList>
            <person name="Yang X."/>
            <person name="Wang Z."/>
            <person name="Zhang L."/>
            <person name="Hao G."/>
            <person name="Liu J."/>
            <person name="Yang Y."/>
        </authorList>
    </citation>
    <scope>NUCLEOTIDE SEQUENCE [LARGE SCALE GENOMIC DNA]</scope>
    <source>
        <strain evidence="3">Cfa_2016G</strain>
        <tissue evidence="3">Leaf</tissue>
    </source>
</reference>
<dbReference type="PANTHER" id="PTHR28242:SF41">
    <property type="entry name" value="HISTIDINE CONTAINING PHOSPHOTRANSFER PROTEIN"/>
    <property type="match status" value="1"/>
</dbReference>
<protein>
    <recommendedName>
        <fullName evidence="2">Histidine-containing phosphotransfer protein</fullName>
    </recommendedName>
</protein>
<dbReference type="GO" id="GO:0009927">
    <property type="term" value="F:histidine phosphotransfer kinase activity"/>
    <property type="evidence" value="ECO:0007669"/>
    <property type="project" value="UniProtKB-UniRule"/>
</dbReference>
<dbReference type="GO" id="GO:0005829">
    <property type="term" value="C:cytosol"/>
    <property type="evidence" value="ECO:0007669"/>
    <property type="project" value="UniProtKB-SubCell"/>
</dbReference>